<proteinExistence type="predicted"/>
<gene>
    <name evidence="3" type="ORF">AQPE_0061</name>
</gene>
<evidence type="ECO:0000313" key="4">
    <source>
        <dbReference type="Proteomes" id="UP001193389"/>
    </source>
</evidence>
<dbReference type="Gene3D" id="1.10.260.40">
    <property type="entry name" value="lambda repressor-like DNA-binding domains"/>
    <property type="match status" value="1"/>
</dbReference>
<dbReference type="InterPro" id="IPR011051">
    <property type="entry name" value="RmlC_Cupin_sf"/>
</dbReference>
<evidence type="ECO:0000313" key="3">
    <source>
        <dbReference type="EMBL" id="BBE15925.1"/>
    </source>
</evidence>
<dbReference type="SUPFAM" id="SSF51182">
    <property type="entry name" value="RmlC-like cupins"/>
    <property type="match status" value="1"/>
</dbReference>
<evidence type="ECO:0000259" key="2">
    <source>
        <dbReference type="PROSITE" id="PS50943"/>
    </source>
</evidence>
<dbReference type="Pfam" id="PF07883">
    <property type="entry name" value="Cupin_2"/>
    <property type="match status" value="1"/>
</dbReference>
<reference evidence="3" key="1">
    <citation type="journal article" date="2020" name="Int. J. Syst. Evol. Microbiol.">
        <title>Aquipluma nitroreducens gen. nov. sp. nov., a novel facultatively anaerobic bacterium isolated from a freshwater lake.</title>
        <authorList>
            <person name="Watanabe M."/>
            <person name="Kojima H."/>
            <person name="Fukui M."/>
        </authorList>
    </citation>
    <scope>NUCLEOTIDE SEQUENCE</scope>
    <source>
        <strain evidence="3">MeG22</strain>
    </source>
</reference>
<dbReference type="InterPro" id="IPR050807">
    <property type="entry name" value="TransReg_Diox_bact_type"/>
</dbReference>
<dbReference type="EMBL" id="AP018694">
    <property type="protein sequence ID" value="BBE15925.1"/>
    <property type="molecule type" value="Genomic_DNA"/>
</dbReference>
<dbReference type="SUPFAM" id="SSF47413">
    <property type="entry name" value="lambda repressor-like DNA-binding domains"/>
    <property type="match status" value="1"/>
</dbReference>
<dbReference type="PANTHER" id="PTHR46797:SF19">
    <property type="entry name" value="BLL2473 PROTEIN"/>
    <property type="match status" value="1"/>
</dbReference>
<dbReference type="PANTHER" id="PTHR46797">
    <property type="entry name" value="HTH-TYPE TRANSCRIPTIONAL REGULATOR"/>
    <property type="match status" value="1"/>
</dbReference>
<dbReference type="AlphaFoldDB" id="A0A5K7S383"/>
<feature type="domain" description="HTH cro/C1-type" evidence="2">
    <location>
        <begin position="12"/>
        <end position="66"/>
    </location>
</feature>
<dbReference type="CDD" id="cd00093">
    <property type="entry name" value="HTH_XRE"/>
    <property type="match status" value="1"/>
</dbReference>
<dbReference type="Gene3D" id="2.60.120.10">
    <property type="entry name" value="Jelly Rolls"/>
    <property type="match status" value="1"/>
</dbReference>
<evidence type="ECO:0000256" key="1">
    <source>
        <dbReference type="ARBA" id="ARBA00023125"/>
    </source>
</evidence>
<accession>A0A5K7S383</accession>
<dbReference type="Proteomes" id="UP001193389">
    <property type="component" value="Chromosome"/>
</dbReference>
<keyword evidence="1" id="KW-0238">DNA-binding</keyword>
<dbReference type="GO" id="GO:0005829">
    <property type="term" value="C:cytosol"/>
    <property type="evidence" value="ECO:0007669"/>
    <property type="project" value="TreeGrafter"/>
</dbReference>
<dbReference type="Pfam" id="PF12844">
    <property type="entry name" value="HTH_19"/>
    <property type="match status" value="1"/>
</dbReference>
<dbReference type="PROSITE" id="PS50943">
    <property type="entry name" value="HTH_CROC1"/>
    <property type="match status" value="1"/>
</dbReference>
<dbReference type="InterPro" id="IPR001387">
    <property type="entry name" value="Cro/C1-type_HTH"/>
</dbReference>
<keyword evidence="4" id="KW-1185">Reference proteome</keyword>
<dbReference type="InterPro" id="IPR014710">
    <property type="entry name" value="RmlC-like_jellyroll"/>
</dbReference>
<name>A0A5K7S383_9BACT</name>
<dbReference type="GO" id="GO:0003700">
    <property type="term" value="F:DNA-binding transcription factor activity"/>
    <property type="evidence" value="ECO:0007669"/>
    <property type="project" value="TreeGrafter"/>
</dbReference>
<dbReference type="CDD" id="cd02209">
    <property type="entry name" value="cupin_XRE_C"/>
    <property type="match status" value="1"/>
</dbReference>
<dbReference type="InterPro" id="IPR013096">
    <property type="entry name" value="Cupin_2"/>
</dbReference>
<organism evidence="3 4">
    <name type="scientific">Aquipluma nitroreducens</name>
    <dbReference type="NCBI Taxonomy" id="2010828"/>
    <lineage>
        <taxon>Bacteria</taxon>
        <taxon>Pseudomonadati</taxon>
        <taxon>Bacteroidota</taxon>
        <taxon>Bacteroidia</taxon>
        <taxon>Marinilabiliales</taxon>
        <taxon>Prolixibacteraceae</taxon>
        <taxon>Aquipluma</taxon>
    </lineage>
</organism>
<protein>
    <submittedName>
        <fullName evidence="3">Transcriptional regulator, Hth-3 family</fullName>
    </submittedName>
</protein>
<dbReference type="KEGG" id="anf:AQPE_0061"/>
<dbReference type="InterPro" id="IPR010982">
    <property type="entry name" value="Lambda_DNA-bd_dom_sf"/>
</dbReference>
<sequence>MNEQIQLIAARIKELREIAGISAESFANELNIEKDLLLNYENGNTDISVGFLLKVAHRFNLELSALLKGDQPKLHVYSVARKGKGLIVDRRKQYKYESLASNFIQKKAEPFIVTVEPDASNAPLESNSHAGQEFNYVLEGTLMIVVDGHEITLNEGDSIYFDSGYKHAMKALNNQKARFLAVIV</sequence>
<dbReference type="RefSeq" id="WP_318349042.1">
    <property type="nucleotide sequence ID" value="NZ_AP018694.1"/>
</dbReference>
<dbReference type="GO" id="GO:0003677">
    <property type="term" value="F:DNA binding"/>
    <property type="evidence" value="ECO:0007669"/>
    <property type="project" value="UniProtKB-KW"/>
</dbReference>
<dbReference type="SMART" id="SM00530">
    <property type="entry name" value="HTH_XRE"/>
    <property type="match status" value="1"/>
</dbReference>